<dbReference type="GO" id="GO:0003962">
    <property type="term" value="F:cystathionine gamma-synthase activity"/>
    <property type="evidence" value="ECO:0007669"/>
    <property type="project" value="UniProtKB-EC"/>
</dbReference>
<dbReference type="SUPFAM" id="SSF53383">
    <property type="entry name" value="PLP-dependent transferases"/>
    <property type="match status" value="1"/>
</dbReference>
<evidence type="ECO:0000256" key="2">
    <source>
        <dbReference type="ARBA" id="ARBA00022679"/>
    </source>
</evidence>
<dbReference type="OMA" id="KVAKRCR"/>
<dbReference type="FunFam" id="3.40.640.10:FF:000094">
    <property type="entry name" value="Probable cystathionine gamma-synthase"/>
    <property type="match status" value="1"/>
</dbReference>
<evidence type="ECO:0000313" key="9">
    <source>
        <dbReference type="EMBL" id="EKM77862.1"/>
    </source>
</evidence>
<dbReference type="InterPro" id="IPR000277">
    <property type="entry name" value="Cys/Met-Metab_PyrdxlP-dep_enz"/>
</dbReference>
<dbReference type="FunCoup" id="K5X4J3">
    <property type="interactions" value="114"/>
</dbReference>
<accession>K5X4J3</accession>
<dbReference type="AlphaFoldDB" id="K5X4J3"/>
<evidence type="ECO:0000256" key="7">
    <source>
        <dbReference type="ARBA" id="ARBA00066530"/>
    </source>
</evidence>
<dbReference type="Proteomes" id="UP000008493">
    <property type="component" value="Unassembled WGS sequence"/>
</dbReference>
<dbReference type="Pfam" id="PF01053">
    <property type="entry name" value="Cys_Met_Meta_PP"/>
    <property type="match status" value="1"/>
</dbReference>
<evidence type="ECO:0000256" key="4">
    <source>
        <dbReference type="ARBA" id="ARBA00051441"/>
    </source>
</evidence>
<evidence type="ECO:0000256" key="8">
    <source>
        <dbReference type="ARBA" id="ARBA00083849"/>
    </source>
</evidence>
<gene>
    <name evidence="9" type="ORF">AGABI1DRAFT_121903</name>
</gene>
<dbReference type="Gene3D" id="3.40.640.10">
    <property type="entry name" value="Type I PLP-dependent aspartate aminotransferase-like (Major domain)"/>
    <property type="match status" value="1"/>
</dbReference>
<keyword evidence="3" id="KW-0663">Pyridoxal phosphate</keyword>
<dbReference type="EMBL" id="JH971394">
    <property type="protein sequence ID" value="EKM77862.1"/>
    <property type="molecule type" value="Genomic_DNA"/>
</dbReference>
<dbReference type="RefSeq" id="XP_007331683.1">
    <property type="nucleotide sequence ID" value="XM_007331621.1"/>
</dbReference>
<protein>
    <recommendedName>
        <fullName evidence="7">cystathionine gamma-synthase</fullName>
        <ecNumber evidence="7">2.5.1.48</ecNumber>
    </recommendedName>
    <alternativeName>
        <fullName evidence="8">O-succinylhomoserine (thiol)-lyase</fullName>
    </alternativeName>
</protein>
<name>K5X4J3_AGABU</name>
<dbReference type="KEGG" id="abp:AGABI1DRAFT121903"/>
<dbReference type="InterPro" id="IPR015422">
    <property type="entry name" value="PyrdxlP-dep_Trfase_small"/>
</dbReference>
<dbReference type="InterPro" id="IPR015424">
    <property type="entry name" value="PyrdxlP-dep_Trfase"/>
</dbReference>
<dbReference type="GeneID" id="18825832"/>
<reference evidence="10" key="1">
    <citation type="journal article" date="2012" name="Proc. Natl. Acad. Sci. U.S.A.">
        <title>Genome sequence of the button mushroom Agaricus bisporus reveals mechanisms governing adaptation to a humic-rich ecological niche.</title>
        <authorList>
            <person name="Morin E."/>
            <person name="Kohler A."/>
            <person name="Baker A.R."/>
            <person name="Foulongne-Oriol M."/>
            <person name="Lombard V."/>
            <person name="Nagy L.G."/>
            <person name="Ohm R.A."/>
            <person name="Patyshakuliyeva A."/>
            <person name="Brun A."/>
            <person name="Aerts A.L."/>
            <person name="Bailey A.M."/>
            <person name="Billette C."/>
            <person name="Coutinho P.M."/>
            <person name="Deakin G."/>
            <person name="Doddapaneni H."/>
            <person name="Floudas D."/>
            <person name="Grimwood J."/>
            <person name="Hilden K."/>
            <person name="Kuees U."/>
            <person name="LaButti K.M."/>
            <person name="Lapidus A."/>
            <person name="Lindquist E.A."/>
            <person name="Lucas S.M."/>
            <person name="Murat C."/>
            <person name="Riley R.W."/>
            <person name="Salamov A.A."/>
            <person name="Schmutz J."/>
            <person name="Subramanian V."/>
            <person name="Woesten H.A.B."/>
            <person name="Xu J."/>
            <person name="Eastwood D.C."/>
            <person name="Foster G.D."/>
            <person name="Sonnenberg A.S."/>
            <person name="Cullen D."/>
            <person name="de Vries R.P."/>
            <person name="Lundell T."/>
            <person name="Hibbett D.S."/>
            <person name="Henrissat B."/>
            <person name="Burton K.S."/>
            <person name="Kerrigan R.W."/>
            <person name="Challen M.P."/>
            <person name="Grigoriev I.V."/>
            <person name="Martin F."/>
        </authorList>
    </citation>
    <scope>NUCLEOTIDE SEQUENCE [LARGE SCALE GENOMIC DNA]</scope>
    <source>
        <strain evidence="10">JB137-S8 / ATCC MYA-4627 / FGSC 10392</strain>
    </source>
</reference>
<dbReference type="GO" id="GO:0019346">
    <property type="term" value="P:transsulfuration"/>
    <property type="evidence" value="ECO:0007669"/>
    <property type="project" value="InterPro"/>
</dbReference>
<comment type="pathway">
    <text evidence="6">Amino-acid biosynthesis; L-methionine biosynthesis via de novo pathway; L-cystathionine from O-succinyl-L-homoserine: step 1/1.</text>
</comment>
<dbReference type="GO" id="GO:0030170">
    <property type="term" value="F:pyridoxal phosphate binding"/>
    <property type="evidence" value="ECO:0007669"/>
    <property type="project" value="InterPro"/>
</dbReference>
<dbReference type="Gene3D" id="3.90.1150.10">
    <property type="entry name" value="Aspartate Aminotransferase, domain 1"/>
    <property type="match status" value="1"/>
</dbReference>
<dbReference type="EC" id="2.5.1.48" evidence="7"/>
<evidence type="ECO:0000313" key="10">
    <source>
        <dbReference type="Proteomes" id="UP000008493"/>
    </source>
</evidence>
<dbReference type="FunFam" id="3.90.1150.10:FF:000063">
    <property type="entry name" value="Probable cystathionine gamma-synthase"/>
    <property type="match status" value="1"/>
</dbReference>
<dbReference type="InterPro" id="IPR051750">
    <property type="entry name" value="Trans-sulfuration_enzymes"/>
</dbReference>
<evidence type="ECO:0000256" key="1">
    <source>
        <dbReference type="ARBA" id="ARBA00001933"/>
    </source>
</evidence>
<dbReference type="OrthoDB" id="10047078at2759"/>
<dbReference type="eggNOG" id="KOG0053">
    <property type="taxonomic scope" value="Eukaryota"/>
</dbReference>
<sequence>MSVALGLGVPPHTPHAISVSLPTWKDNVGYEEGEKRVVDSMVNGYPRFFIHLSIRKLADICQHKYAVGNEECMLFPTRRIAEECRDFVRCRTLQLGRQPVQPRLVHLFICPQTSGSQPSAPLATTNTADLHIVLYPSDESSIAREFWQHTGFGISSRLAERCLSLLPHETKTLDIAHTTPAPIARFPMKGGYNNRYSVKGLKTVGASPPQEFSPMETPASAEDLSSDHSTYVEERYGRNLPIAAAALAKRALRRRVAGTLIKDNWSDTDCGGVPCAGQESVKTGPSSRGVASVTEDDVYLFPCGMTAIWSAHQLARQVKPEGKSVCFGFPYTDTLKVLRKWGPGAHFLGNGLDEDIDALEKLLESESKSDPSKPPVLALFAEFPSNPLLRSANLPRLRALADKYDFLIVVDETIGNFVNVDVLNYTDIVVSSLTKVFSGSSNVMGGSLVLNPQSRHYTALKSQLSETYEDTYFDEDAVYMERNSRDFKRRIKIIDDNTTAVCDFLRSRSIVGGSTTSQTAIKNVFYPKYITRENYDVCRVKPSPSLPSGGGFGGLFALTFTSPSASEAFFDALQVQKGPSLGTNFTLACPYTILAHYAELDWAEEFGVERGIVRVSVGMEERDTLLDVFGNALKVAEEAVAKGVI</sequence>
<dbReference type="STRING" id="597362.K5X4J3"/>
<organism evidence="9 10">
    <name type="scientific">Agaricus bisporus var. burnettii (strain JB137-S8 / ATCC MYA-4627 / FGSC 10392)</name>
    <name type="common">White button mushroom</name>
    <dbReference type="NCBI Taxonomy" id="597362"/>
    <lineage>
        <taxon>Eukaryota</taxon>
        <taxon>Fungi</taxon>
        <taxon>Dikarya</taxon>
        <taxon>Basidiomycota</taxon>
        <taxon>Agaricomycotina</taxon>
        <taxon>Agaricomycetes</taxon>
        <taxon>Agaricomycetidae</taxon>
        <taxon>Agaricales</taxon>
        <taxon>Agaricineae</taxon>
        <taxon>Agaricaceae</taxon>
        <taxon>Agaricus</taxon>
    </lineage>
</organism>
<proteinExistence type="predicted"/>
<keyword evidence="10" id="KW-1185">Reference proteome</keyword>
<evidence type="ECO:0000256" key="5">
    <source>
        <dbReference type="ARBA" id="ARBA00058439"/>
    </source>
</evidence>
<dbReference type="HOGENOM" id="CLU_011302_1_0_1"/>
<comment type="cofactor">
    <cofactor evidence="1">
        <name>pyridoxal 5'-phosphate</name>
        <dbReference type="ChEBI" id="CHEBI:597326"/>
    </cofactor>
</comment>
<dbReference type="PANTHER" id="PTHR42699:SF1">
    <property type="entry name" value="CYSTATHIONINE GAMMA-SYNTHASE-RELATED"/>
    <property type="match status" value="1"/>
</dbReference>
<dbReference type="InParanoid" id="K5X4J3"/>
<keyword evidence="2" id="KW-0808">Transferase</keyword>
<evidence type="ECO:0000256" key="6">
    <source>
        <dbReference type="ARBA" id="ARBA00060510"/>
    </source>
</evidence>
<comment type="catalytic activity">
    <reaction evidence="4">
        <text>O-succinyl-L-homoserine + L-cysteine = L,L-cystathionine + succinate + H(+)</text>
        <dbReference type="Rhea" id="RHEA:20397"/>
        <dbReference type="ChEBI" id="CHEBI:15378"/>
        <dbReference type="ChEBI" id="CHEBI:30031"/>
        <dbReference type="ChEBI" id="CHEBI:35235"/>
        <dbReference type="ChEBI" id="CHEBI:57661"/>
        <dbReference type="ChEBI" id="CHEBI:58161"/>
        <dbReference type="EC" id="2.5.1.48"/>
    </reaction>
</comment>
<evidence type="ECO:0000256" key="3">
    <source>
        <dbReference type="ARBA" id="ARBA00022898"/>
    </source>
</evidence>
<dbReference type="PANTHER" id="PTHR42699">
    <property type="match status" value="1"/>
</dbReference>
<comment type="function">
    <text evidence="5">Catalyzes the formation of L-cystathionine from O-succinyl-L-homoserine (OSHS) and L-cysteine, via a gamma-replacement reaction. In the absence of thiol, catalyzes gamma-elimination to form 2-oxobutanoate, succinate and ammonia.</text>
</comment>
<dbReference type="InterPro" id="IPR015421">
    <property type="entry name" value="PyrdxlP-dep_Trfase_major"/>
</dbReference>